<dbReference type="Pfam" id="PF03029">
    <property type="entry name" value="ATP_bind_1"/>
    <property type="match status" value="1"/>
</dbReference>
<dbReference type="GO" id="GO:0005737">
    <property type="term" value="C:cytoplasm"/>
    <property type="evidence" value="ECO:0007669"/>
    <property type="project" value="UniProtKB-SubCell"/>
</dbReference>
<dbReference type="InterPro" id="IPR030230">
    <property type="entry name" value="Gpn1/Npa3/XAB1"/>
</dbReference>
<feature type="region of interest" description="Disordered" evidence="10">
    <location>
        <begin position="289"/>
        <end position="365"/>
    </location>
</feature>
<feature type="compositionally biased region" description="Basic and acidic residues" evidence="10">
    <location>
        <begin position="289"/>
        <end position="308"/>
    </location>
</feature>
<dbReference type="EMBL" id="OC915258">
    <property type="protein sequence ID" value="CAD7639528.1"/>
    <property type="molecule type" value="Genomic_DNA"/>
</dbReference>
<dbReference type="InterPro" id="IPR003593">
    <property type="entry name" value="AAA+_ATPase"/>
</dbReference>
<dbReference type="GO" id="GO:0005525">
    <property type="term" value="F:GTP binding"/>
    <property type="evidence" value="ECO:0007669"/>
    <property type="project" value="UniProtKB-KW"/>
</dbReference>
<protein>
    <recommendedName>
        <fullName evidence="9">GPN-loop GTPase</fullName>
        <ecNumber evidence="9">3.6.5.-</ecNumber>
    </recommendedName>
</protein>
<comment type="function">
    <text evidence="8 9">Small GTPase required for proper nuclear import of RNA polymerase II (RNAPII). May act at an RNAP assembly step prior to nuclear import.</text>
</comment>
<name>A0A7R9LD78_9ACAR</name>
<evidence type="ECO:0000256" key="1">
    <source>
        <dbReference type="ARBA" id="ARBA00005290"/>
    </source>
</evidence>
<dbReference type="InterPro" id="IPR027417">
    <property type="entry name" value="P-loop_NTPase"/>
</dbReference>
<proteinExistence type="inferred from homology"/>
<keyword evidence="3 9" id="KW-0547">Nucleotide-binding</keyword>
<comment type="subcellular location">
    <subcellularLocation>
        <location evidence="9">Cytoplasm</location>
    </subcellularLocation>
    <subcellularLocation>
        <location evidence="9">Nucleus</location>
    </subcellularLocation>
</comment>
<feature type="compositionally biased region" description="Basic and acidic residues" evidence="10">
    <location>
        <begin position="345"/>
        <end position="355"/>
    </location>
</feature>
<dbReference type="OrthoDB" id="243313at2759"/>
<evidence type="ECO:0000259" key="11">
    <source>
        <dbReference type="SMART" id="SM00382"/>
    </source>
</evidence>
<dbReference type="GO" id="GO:0005634">
    <property type="term" value="C:nucleus"/>
    <property type="evidence" value="ECO:0007669"/>
    <property type="project" value="UniProtKB-SubCell"/>
</dbReference>
<evidence type="ECO:0000256" key="3">
    <source>
        <dbReference type="ARBA" id="ARBA00022741"/>
    </source>
</evidence>
<keyword evidence="5" id="KW-0175">Coiled coil</keyword>
<dbReference type="GO" id="GO:0003924">
    <property type="term" value="F:GTPase activity"/>
    <property type="evidence" value="ECO:0007669"/>
    <property type="project" value="InterPro"/>
</dbReference>
<keyword evidence="6 9" id="KW-0342">GTP-binding</keyword>
<comment type="subunit">
    <text evidence="9">Binds to RNA polymerase II.</text>
</comment>
<evidence type="ECO:0000313" key="12">
    <source>
        <dbReference type="EMBL" id="CAD7639528.1"/>
    </source>
</evidence>
<keyword evidence="2 9" id="KW-0963">Cytoplasm</keyword>
<evidence type="ECO:0000256" key="10">
    <source>
        <dbReference type="SAM" id="MobiDB-lite"/>
    </source>
</evidence>
<dbReference type="SUPFAM" id="SSF52540">
    <property type="entry name" value="P-loop containing nucleoside triphosphate hydrolases"/>
    <property type="match status" value="1"/>
</dbReference>
<dbReference type="Proteomes" id="UP000728032">
    <property type="component" value="Unassembled WGS sequence"/>
</dbReference>
<accession>A0A7R9LD78</accession>
<dbReference type="SMART" id="SM00382">
    <property type="entry name" value="AAA"/>
    <property type="match status" value="1"/>
</dbReference>
<sequence>MATNASEEPNATTSSGEGVVTPKRQPICVIVLGMAGSGKSTLCGRLCGHLFSQKSMPYVVNCDPAVVSTPFPTNIDIRDTVNYKEVMKRYKLGPNGAIITCLNLFATQLDQVIQLVDKRADAYEYVLFDTPGQIEVFTWSASGAIMTEALASRFPTVIVYVLDTIRSENPITFMSNMLYSCSVVYKYKLPIIIAMNKCDAIDCKFAIDWMKDWQLFQEAIEKETSHMANLTRSMSLVLDTFYENLKAVGVSATTGQGLDQLIDAIKEAAVEYERDYRPEYERIKREAQLARNKQREQQLHKASHKEDLITFGDPSATAHRDRHEDSDSDSTPDPLMDADQPEDENEKKEYEDFKKSFLSQKSTQN</sequence>
<evidence type="ECO:0000256" key="7">
    <source>
        <dbReference type="ARBA" id="ARBA00023242"/>
    </source>
</evidence>
<dbReference type="CDD" id="cd17870">
    <property type="entry name" value="GPN1"/>
    <property type="match status" value="1"/>
</dbReference>
<feature type="domain" description="AAA+ ATPase" evidence="11">
    <location>
        <begin position="25"/>
        <end position="164"/>
    </location>
</feature>
<evidence type="ECO:0000313" key="13">
    <source>
        <dbReference type="Proteomes" id="UP000728032"/>
    </source>
</evidence>
<keyword evidence="4 9" id="KW-0378">Hydrolase</keyword>
<dbReference type="EMBL" id="CAJPVJ010000433">
    <property type="protein sequence ID" value="CAG2162438.1"/>
    <property type="molecule type" value="Genomic_DNA"/>
</dbReference>
<keyword evidence="13" id="KW-1185">Reference proteome</keyword>
<dbReference type="PANTHER" id="PTHR21231">
    <property type="entry name" value="XPA-BINDING PROTEIN 1-RELATED"/>
    <property type="match status" value="1"/>
</dbReference>
<dbReference type="Gene3D" id="3.40.50.300">
    <property type="entry name" value="P-loop containing nucleotide triphosphate hydrolases"/>
    <property type="match status" value="1"/>
</dbReference>
<reference evidence="12" key="1">
    <citation type="submission" date="2020-11" db="EMBL/GenBank/DDBJ databases">
        <authorList>
            <person name="Tran Van P."/>
        </authorList>
    </citation>
    <scope>NUCLEOTIDE SEQUENCE</scope>
</reference>
<evidence type="ECO:0000256" key="6">
    <source>
        <dbReference type="ARBA" id="ARBA00023134"/>
    </source>
</evidence>
<dbReference type="PANTHER" id="PTHR21231:SF8">
    <property type="entry name" value="GPN-LOOP GTPASE 1"/>
    <property type="match status" value="1"/>
</dbReference>
<gene>
    <name evidence="12" type="ORF">ONB1V03_LOCUS2031</name>
</gene>
<dbReference type="EC" id="3.6.5.-" evidence="9"/>
<evidence type="ECO:0000256" key="5">
    <source>
        <dbReference type="ARBA" id="ARBA00023054"/>
    </source>
</evidence>
<evidence type="ECO:0000256" key="8">
    <source>
        <dbReference type="ARBA" id="ARBA00055682"/>
    </source>
</evidence>
<dbReference type="AlphaFoldDB" id="A0A7R9LD78"/>
<evidence type="ECO:0000256" key="2">
    <source>
        <dbReference type="ARBA" id="ARBA00022490"/>
    </source>
</evidence>
<keyword evidence="7" id="KW-0539">Nucleus</keyword>
<evidence type="ECO:0000256" key="9">
    <source>
        <dbReference type="RuleBase" id="RU365059"/>
    </source>
</evidence>
<evidence type="ECO:0000256" key="4">
    <source>
        <dbReference type="ARBA" id="ARBA00022801"/>
    </source>
</evidence>
<dbReference type="InterPro" id="IPR004130">
    <property type="entry name" value="Gpn"/>
</dbReference>
<dbReference type="FunFam" id="3.40.50.300:FF:000888">
    <property type="entry name" value="GPN-loop GTPase 1"/>
    <property type="match status" value="1"/>
</dbReference>
<organism evidence="12">
    <name type="scientific">Oppiella nova</name>
    <dbReference type="NCBI Taxonomy" id="334625"/>
    <lineage>
        <taxon>Eukaryota</taxon>
        <taxon>Metazoa</taxon>
        <taxon>Ecdysozoa</taxon>
        <taxon>Arthropoda</taxon>
        <taxon>Chelicerata</taxon>
        <taxon>Arachnida</taxon>
        <taxon>Acari</taxon>
        <taxon>Acariformes</taxon>
        <taxon>Sarcoptiformes</taxon>
        <taxon>Oribatida</taxon>
        <taxon>Brachypylina</taxon>
        <taxon>Oppioidea</taxon>
        <taxon>Oppiidae</taxon>
        <taxon>Oppiella</taxon>
    </lineage>
</organism>
<comment type="similarity">
    <text evidence="1 9">Belongs to the GPN-loop GTPase family.</text>
</comment>